<proteinExistence type="predicted"/>
<name>A0A2T8KHV9_9POAL</name>
<dbReference type="EMBL" id="CM008048">
    <property type="protein sequence ID" value="PVH61767.1"/>
    <property type="molecule type" value="Genomic_DNA"/>
</dbReference>
<feature type="chain" id="PRO_5015742890" evidence="1">
    <location>
        <begin position="18"/>
        <end position="71"/>
    </location>
</feature>
<accession>A0A2T8KHV9</accession>
<dbReference type="Gramene" id="PVH61767">
    <property type="protein sequence ID" value="PVH61767"/>
    <property type="gene ID" value="PAHAL_3G117300"/>
</dbReference>
<dbReference type="AlphaFoldDB" id="A0A2T8KHV9"/>
<protein>
    <submittedName>
        <fullName evidence="2">Uncharacterized protein</fullName>
    </submittedName>
</protein>
<sequence>MRHALLLFVITHSFADGKPLTWSTGFFIDWNDETKFGKILTSANIICSKFPSVHDRSGRRKYAADAQVKII</sequence>
<keyword evidence="1" id="KW-0732">Signal</keyword>
<feature type="signal peptide" evidence="1">
    <location>
        <begin position="1"/>
        <end position="17"/>
    </location>
</feature>
<organism evidence="2">
    <name type="scientific">Panicum hallii</name>
    <dbReference type="NCBI Taxonomy" id="206008"/>
    <lineage>
        <taxon>Eukaryota</taxon>
        <taxon>Viridiplantae</taxon>
        <taxon>Streptophyta</taxon>
        <taxon>Embryophyta</taxon>
        <taxon>Tracheophyta</taxon>
        <taxon>Spermatophyta</taxon>
        <taxon>Magnoliopsida</taxon>
        <taxon>Liliopsida</taxon>
        <taxon>Poales</taxon>
        <taxon>Poaceae</taxon>
        <taxon>PACMAD clade</taxon>
        <taxon>Panicoideae</taxon>
        <taxon>Panicodae</taxon>
        <taxon>Paniceae</taxon>
        <taxon>Panicinae</taxon>
        <taxon>Panicum</taxon>
        <taxon>Panicum sect. Panicum</taxon>
    </lineage>
</organism>
<reference evidence="2" key="1">
    <citation type="submission" date="2018-04" db="EMBL/GenBank/DDBJ databases">
        <title>WGS assembly of Panicum hallii.</title>
        <authorList>
            <person name="Lovell J."/>
            <person name="Jenkins J."/>
            <person name="Lowry D."/>
            <person name="Mamidi S."/>
            <person name="Sreedasyam A."/>
            <person name="Weng X."/>
            <person name="Barry K."/>
            <person name="Bonette J."/>
            <person name="Campitelli B."/>
            <person name="Daum C."/>
            <person name="Gordon S."/>
            <person name="Gould B."/>
            <person name="Lipzen A."/>
            <person name="Macqueen A."/>
            <person name="Palacio-Mejia J."/>
            <person name="Plott C."/>
            <person name="Shakirov E."/>
            <person name="Shu S."/>
            <person name="Yoshinaga Y."/>
            <person name="Zane M."/>
            <person name="Rokhsar D."/>
            <person name="Grimwood J."/>
            <person name="Schmutz J."/>
            <person name="Juenger T."/>
        </authorList>
    </citation>
    <scope>NUCLEOTIDE SEQUENCE [LARGE SCALE GENOMIC DNA]</scope>
    <source>
        <strain evidence="2">FIL2</strain>
    </source>
</reference>
<evidence type="ECO:0000313" key="2">
    <source>
        <dbReference type="EMBL" id="PVH61767.1"/>
    </source>
</evidence>
<dbReference type="Proteomes" id="UP000243499">
    <property type="component" value="Chromosome 3"/>
</dbReference>
<evidence type="ECO:0000256" key="1">
    <source>
        <dbReference type="SAM" id="SignalP"/>
    </source>
</evidence>
<gene>
    <name evidence="2" type="ORF">PAHAL_3G117300</name>
</gene>